<accession>A0A0F3MV42</accession>
<reference evidence="1 2" key="1">
    <citation type="submission" date="2015-01" db="EMBL/GenBank/DDBJ databases">
        <title>Genome Sequencing of Rickettsiales.</title>
        <authorList>
            <person name="Daugherty S.C."/>
            <person name="Su Q."/>
            <person name="Abolude K."/>
            <person name="Beier-Sexton M."/>
            <person name="Carlyon J.A."/>
            <person name="Carter R."/>
            <person name="Day N.P."/>
            <person name="Dumler S.J."/>
            <person name="Dyachenko V."/>
            <person name="Godinez A."/>
            <person name="Kurtti T.J."/>
            <person name="Lichay M."/>
            <person name="Mullins K.E."/>
            <person name="Ott S."/>
            <person name="Pappas-Brown V."/>
            <person name="Paris D.H."/>
            <person name="Patel P."/>
            <person name="Richards A.L."/>
            <person name="Sadzewicz L."/>
            <person name="Sears K."/>
            <person name="Seidman D."/>
            <person name="Sengamalay N."/>
            <person name="Stenos J."/>
            <person name="Tallon L.J."/>
            <person name="Vincent G."/>
            <person name="Fraser C.M."/>
            <person name="Munderloh U."/>
            <person name="Dunning-Hotopp J.C."/>
        </authorList>
    </citation>
    <scope>NUCLEOTIDE SEQUENCE [LARGE SCALE GENOMIC DNA]</scope>
    <source>
        <strain evidence="1 2">Pedreira</strain>
    </source>
</reference>
<comment type="caution">
    <text evidence="1">The sequence shown here is derived from an EMBL/GenBank/DDBJ whole genome shotgun (WGS) entry which is preliminary data.</text>
</comment>
<evidence type="ECO:0000313" key="2">
    <source>
        <dbReference type="Proteomes" id="UP000033475"/>
    </source>
</evidence>
<dbReference type="AlphaFoldDB" id="A0A0F3MV42"/>
<dbReference type="Proteomes" id="UP000033475">
    <property type="component" value="Unassembled WGS sequence"/>
</dbReference>
<evidence type="ECO:0000313" key="1">
    <source>
        <dbReference type="EMBL" id="KJV58454.1"/>
    </source>
</evidence>
<name>A0A0F3MV42_RICFI</name>
<sequence>MIFIRSNKTKYILLHLLILSSIVVGRGGRFHASLCHSRESGNPEK</sequence>
<proteinExistence type="predicted"/>
<organism evidence="1 2">
    <name type="scientific">Rickettsia felis str. Pedreira</name>
    <dbReference type="NCBI Taxonomy" id="1359196"/>
    <lineage>
        <taxon>Bacteria</taxon>
        <taxon>Pseudomonadati</taxon>
        <taxon>Pseudomonadota</taxon>
        <taxon>Alphaproteobacteria</taxon>
        <taxon>Rickettsiales</taxon>
        <taxon>Rickettsiaceae</taxon>
        <taxon>Rickettsieae</taxon>
        <taxon>Rickettsia</taxon>
        <taxon>spotted fever group</taxon>
    </lineage>
</organism>
<protein>
    <submittedName>
        <fullName evidence="1">Uncharacterized protein</fullName>
    </submittedName>
</protein>
<dbReference type="EMBL" id="LANQ01000001">
    <property type="protein sequence ID" value="KJV58454.1"/>
    <property type="molecule type" value="Genomic_DNA"/>
</dbReference>
<gene>
    <name evidence="1" type="ORF">RFEPED_0835</name>
</gene>